<dbReference type="SUPFAM" id="SSF48452">
    <property type="entry name" value="TPR-like"/>
    <property type="match status" value="2"/>
</dbReference>
<dbReference type="InterPro" id="IPR011990">
    <property type="entry name" value="TPR-like_helical_dom_sf"/>
</dbReference>
<accession>A0A0P8C749</accession>
<dbReference type="PATRIC" id="fig|1305737.6.peg.1749"/>
<dbReference type="Pfam" id="PF13424">
    <property type="entry name" value="TPR_12"/>
    <property type="match status" value="1"/>
</dbReference>
<keyword evidence="2" id="KW-0963">Cytoplasm</keyword>
<dbReference type="PROSITE" id="PS50005">
    <property type="entry name" value="TPR"/>
    <property type="match status" value="3"/>
</dbReference>
<dbReference type="GO" id="GO:0005092">
    <property type="term" value="F:GDP-dissociation inhibitor activity"/>
    <property type="evidence" value="ECO:0007669"/>
    <property type="project" value="TreeGrafter"/>
</dbReference>
<comment type="caution">
    <text evidence="7">The sequence shown here is derived from an EMBL/GenBank/DDBJ whole genome shotgun (WGS) entry which is preliminary data.</text>
</comment>
<reference evidence="7 8" key="1">
    <citation type="submission" date="2015-09" db="EMBL/GenBank/DDBJ databases">
        <title>Identification and resolution of microdiversity through metagenomic sequencing of parallel consortia.</title>
        <authorList>
            <person name="Nelson W.C."/>
            <person name="Romine M.F."/>
            <person name="Lindemann S.R."/>
        </authorList>
    </citation>
    <scope>NUCLEOTIDE SEQUENCE [LARGE SCALE GENOMIC DNA]</scope>
    <source>
        <strain evidence="7">HL-49</strain>
    </source>
</reference>
<protein>
    <submittedName>
        <fullName evidence="7">Tetratricopeptide repeat</fullName>
    </submittedName>
</protein>
<keyword evidence="5" id="KW-0175">Coiled coil</keyword>
<dbReference type="Gene3D" id="1.10.10.10">
    <property type="entry name" value="Winged helix-like DNA-binding domain superfamily/Winged helix DNA-binding domain"/>
    <property type="match status" value="1"/>
</dbReference>
<feature type="repeat" description="TPR" evidence="4">
    <location>
        <begin position="114"/>
        <end position="147"/>
    </location>
</feature>
<dbReference type="GO" id="GO:0001965">
    <property type="term" value="F:G-protein alpha-subunit binding"/>
    <property type="evidence" value="ECO:0007669"/>
    <property type="project" value="TreeGrafter"/>
</dbReference>
<dbReference type="Gene3D" id="1.25.40.10">
    <property type="entry name" value="Tetratricopeptide repeat domain"/>
    <property type="match status" value="1"/>
</dbReference>
<dbReference type="InterPro" id="IPR036388">
    <property type="entry name" value="WH-like_DNA-bd_sf"/>
</dbReference>
<proteinExistence type="predicted"/>
<evidence type="ECO:0000256" key="4">
    <source>
        <dbReference type="PROSITE-ProRule" id="PRU00339"/>
    </source>
</evidence>
<evidence type="ECO:0000256" key="6">
    <source>
        <dbReference type="SAM" id="Phobius"/>
    </source>
</evidence>
<evidence type="ECO:0000256" key="1">
    <source>
        <dbReference type="ARBA" id="ARBA00004496"/>
    </source>
</evidence>
<dbReference type="AlphaFoldDB" id="A0A0P8C749"/>
<keyword evidence="3" id="KW-0677">Repeat</keyword>
<sequence>MSVYIEASYYSMQNKIRQFLVLALFLPSTFSIGQESSIDLERIMKQAENDPKEAYQSLNNFYQTVPNLSLAQRSDAIFLEGQLLMEFGLYDEATHKLYQAEELFKNRNCKTCLGHLYNQLGKLYYKTKSTSEALQRHNQALRLFKEVGDIKGIARSKGLIGSMFEKMENYSQALVFQNEAIQLSQEINDSSELSILFENVGSIYEDLEEYDSAEHYFQLAFALNSELGNILHMPGNINNLGDTRRKTNRAKESIPFYESALKISQDIGNTYLERSATVDLGKAYAALGEFEKAYLLFSKARKLSENIFSEEAARQLASQEFQYEIKQKQLEIAQLENIHIFESRVRWLLVSLILTLLGLGWVLISRQRLKISVTKTTLKKQQELIEIKERLLQTEKENINLLEARMSAEVGAQQKALTAQTLHVIEKNQMLKEIQSKLEDILQKDLREQKKRLRNLIKQIAFNLGQDQDWEEFKHTFENVHQDFIKNLKTNNPDLTTGDIKLACLMKMNLSNKEIAATLGISMESLRISRYRLRKRLQLSEGKDLHHYLHCF</sequence>
<keyword evidence="6" id="KW-1133">Transmembrane helix</keyword>
<dbReference type="SUPFAM" id="SSF46894">
    <property type="entry name" value="C-terminal effector domain of the bipartite response regulators"/>
    <property type="match status" value="1"/>
</dbReference>
<dbReference type="Pfam" id="PF13181">
    <property type="entry name" value="TPR_8"/>
    <property type="match status" value="1"/>
</dbReference>
<feature type="coiled-coil region" evidence="5">
    <location>
        <begin position="378"/>
        <end position="459"/>
    </location>
</feature>
<evidence type="ECO:0000256" key="5">
    <source>
        <dbReference type="SAM" id="Coils"/>
    </source>
</evidence>
<evidence type="ECO:0000256" key="3">
    <source>
        <dbReference type="ARBA" id="ARBA00022737"/>
    </source>
</evidence>
<dbReference type="PANTHER" id="PTHR45954:SF1">
    <property type="entry name" value="LD33695P"/>
    <property type="match status" value="1"/>
</dbReference>
<gene>
    <name evidence="7" type="ORF">HLUCCX10_05440</name>
</gene>
<dbReference type="Proteomes" id="UP000050421">
    <property type="component" value="Unassembled WGS sequence"/>
</dbReference>
<dbReference type="STRING" id="1305737.GCA_000526355_00032"/>
<dbReference type="eggNOG" id="COG0457">
    <property type="taxonomic scope" value="Bacteria"/>
</dbReference>
<dbReference type="PANTHER" id="PTHR45954">
    <property type="entry name" value="LD33695P"/>
    <property type="match status" value="1"/>
</dbReference>
<feature type="repeat" description="TPR" evidence="4">
    <location>
        <begin position="274"/>
        <end position="307"/>
    </location>
</feature>
<organism evidence="7 8">
    <name type="scientific">Algoriphagus marincola HL-49</name>
    <dbReference type="NCBI Taxonomy" id="1305737"/>
    <lineage>
        <taxon>Bacteria</taxon>
        <taxon>Pseudomonadati</taxon>
        <taxon>Bacteroidota</taxon>
        <taxon>Cytophagia</taxon>
        <taxon>Cytophagales</taxon>
        <taxon>Cyclobacteriaceae</taxon>
        <taxon>Algoriphagus</taxon>
    </lineage>
</organism>
<dbReference type="GO" id="GO:0006355">
    <property type="term" value="P:regulation of DNA-templated transcription"/>
    <property type="evidence" value="ECO:0007669"/>
    <property type="project" value="InterPro"/>
</dbReference>
<feature type="repeat" description="TPR" evidence="4">
    <location>
        <begin position="194"/>
        <end position="227"/>
    </location>
</feature>
<keyword evidence="6" id="KW-0812">Transmembrane</keyword>
<dbReference type="EMBL" id="LJXT01000024">
    <property type="protein sequence ID" value="KPQ18614.1"/>
    <property type="molecule type" value="Genomic_DNA"/>
</dbReference>
<evidence type="ECO:0000313" key="7">
    <source>
        <dbReference type="EMBL" id="KPQ18614.1"/>
    </source>
</evidence>
<dbReference type="InterPro" id="IPR052386">
    <property type="entry name" value="GPSM"/>
</dbReference>
<keyword evidence="6" id="KW-0472">Membrane</keyword>
<keyword evidence="4" id="KW-0802">TPR repeat</keyword>
<comment type="subcellular location">
    <subcellularLocation>
        <location evidence="1">Cytoplasm</location>
    </subcellularLocation>
</comment>
<evidence type="ECO:0000256" key="2">
    <source>
        <dbReference type="ARBA" id="ARBA00022490"/>
    </source>
</evidence>
<dbReference type="GO" id="GO:0005938">
    <property type="term" value="C:cell cortex"/>
    <property type="evidence" value="ECO:0007669"/>
    <property type="project" value="TreeGrafter"/>
</dbReference>
<dbReference type="SMART" id="SM00028">
    <property type="entry name" value="TPR"/>
    <property type="match status" value="6"/>
</dbReference>
<dbReference type="InterPro" id="IPR016032">
    <property type="entry name" value="Sig_transdc_resp-reg_C-effctor"/>
</dbReference>
<feature type="transmembrane region" description="Helical" evidence="6">
    <location>
        <begin position="345"/>
        <end position="364"/>
    </location>
</feature>
<evidence type="ECO:0000313" key="8">
    <source>
        <dbReference type="Proteomes" id="UP000050421"/>
    </source>
</evidence>
<dbReference type="InterPro" id="IPR019734">
    <property type="entry name" value="TPR_rpt"/>
</dbReference>
<dbReference type="GO" id="GO:0003677">
    <property type="term" value="F:DNA binding"/>
    <property type="evidence" value="ECO:0007669"/>
    <property type="project" value="InterPro"/>
</dbReference>
<name>A0A0P8C749_9BACT</name>